<reference evidence="15 16" key="1">
    <citation type="submission" date="2014-03" db="EMBL/GenBank/DDBJ databases">
        <title>Sequencing and Comparison of Genomes and Transcriptome Profiles of Human Ehrlichiosis Agents.</title>
        <authorList>
            <person name="Lin M."/>
            <person name="Daugherty S.C."/>
            <person name="Nagaraj S."/>
            <person name="Cheng Z."/>
            <person name="Xiong Q."/>
            <person name="Lin F.-Y."/>
            <person name="Sengamalay N."/>
            <person name="Ott S."/>
            <person name="Godinez A."/>
            <person name="Tallon L.J."/>
            <person name="Sadzewicz L."/>
            <person name="Fraser C.M."/>
            <person name="Dunning Hotopp J.C."/>
            <person name="Rikihisa Y."/>
        </authorList>
    </citation>
    <scope>NUCLEOTIDE SEQUENCE [LARGE SCALE GENOMIC DNA]</scope>
    <source>
        <strain evidence="15 16">Oregon</strain>
    </source>
</reference>
<evidence type="ECO:0000256" key="6">
    <source>
        <dbReference type="ARBA" id="ARBA00022692"/>
    </source>
</evidence>
<evidence type="ECO:0000256" key="7">
    <source>
        <dbReference type="ARBA" id="ARBA00022989"/>
    </source>
</evidence>
<dbReference type="GO" id="GO:0048034">
    <property type="term" value="P:heme O biosynthetic process"/>
    <property type="evidence" value="ECO:0007669"/>
    <property type="project" value="UniProtKB-UniRule"/>
</dbReference>
<feature type="transmembrane region" description="Helical" evidence="14">
    <location>
        <begin position="161"/>
        <end position="184"/>
    </location>
</feature>
<keyword evidence="7 14" id="KW-1133">Transmembrane helix</keyword>
<dbReference type="GO" id="GO:0008495">
    <property type="term" value="F:protoheme IX farnesyltransferase activity"/>
    <property type="evidence" value="ECO:0007669"/>
    <property type="project" value="UniProtKB-UniRule"/>
</dbReference>
<feature type="transmembrane region" description="Helical" evidence="14">
    <location>
        <begin position="219"/>
        <end position="238"/>
    </location>
</feature>
<comment type="catalytic activity">
    <reaction evidence="13 14">
        <text>heme b + (2E,6E)-farnesyl diphosphate + H2O = Fe(II)-heme o + diphosphate</text>
        <dbReference type="Rhea" id="RHEA:28070"/>
        <dbReference type="ChEBI" id="CHEBI:15377"/>
        <dbReference type="ChEBI" id="CHEBI:33019"/>
        <dbReference type="ChEBI" id="CHEBI:60344"/>
        <dbReference type="ChEBI" id="CHEBI:60530"/>
        <dbReference type="ChEBI" id="CHEBI:175763"/>
        <dbReference type="EC" id="2.5.1.141"/>
    </reaction>
</comment>
<dbReference type="HAMAP" id="MF_00154">
    <property type="entry name" value="CyoE_CtaB"/>
    <property type="match status" value="1"/>
</dbReference>
<evidence type="ECO:0000256" key="2">
    <source>
        <dbReference type="ARBA" id="ARBA00004919"/>
    </source>
</evidence>
<dbReference type="GO" id="GO:0005886">
    <property type="term" value="C:plasma membrane"/>
    <property type="evidence" value="ECO:0007669"/>
    <property type="project" value="UniProtKB-SubCell"/>
</dbReference>
<feature type="transmembrane region" description="Helical" evidence="14">
    <location>
        <begin position="24"/>
        <end position="42"/>
    </location>
</feature>
<keyword evidence="4 14" id="KW-1003">Cell membrane</keyword>
<organism evidence="15 16">
    <name type="scientific">Neorickettsia helminthoeca str. Oregon</name>
    <dbReference type="NCBI Taxonomy" id="1286528"/>
    <lineage>
        <taxon>Bacteria</taxon>
        <taxon>Pseudomonadati</taxon>
        <taxon>Pseudomonadota</taxon>
        <taxon>Alphaproteobacteria</taxon>
        <taxon>Rickettsiales</taxon>
        <taxon>Anaplasmataceae</taxon>
        <taxon>Neorickettsia</taxon>
    </lineage>
</organism>
<dbReference type="Pfam" id="PF01040">
    <property type="entry name" value="UbiA"/>
    <property type="match status" value="1"/>
</dbReference>
<evidence type="ECO:0000256" key="5">
    <source>
        <dbReference type="ARBA" id="ARBA00022679"/>
    </source>
</evidence>
<dbReference type="NCBIfam" id="TIGR01473">
    <property type="entry name" value="cyoE_ctaB"/>
    <property type="match status" value="1"/>
</dbReference>
<dbReference type="InterPro" id="IPR000537">
    <property type="entry name" value="UbiA_prenyltransferase"/>
</dbReference>
<accession>X5HKH0</accession>
<evidence type="ECO:0000256" key="12">
    <source>
        <dbReference type="ARBA" id="ARBA00042475"/>
    </source>
</evidence>
<dbReference type="PROSITE" id="PS00943">
    <property type="entry name" value="UBIA"/>
    <property type="match status" value="1"/>
</dbReference>
<evidence type="ECO:0000256" key="14">
    <source>
        <dbReference type="HAMAP-Rule" id="MF_00154"/>
    </source>
</evidence>
<feature type="transmembrane region" description="Helical" evidence="14">
    <location>
        <begin position="243"/>
        <end position="261"/>
    </location>
</feature>
<gene>
    <name evidence="15" type="primary">cyoE</name>
    <name evidence="14" type="synonym">ctaB</name>
    <name evidence="15" type="ORF">NHE_0597</name>
</gene>
<feature type="transmembrane region" description="Helical" evidence="14">
    <location>
        <begin position="48"/>
        <end position="72"/>
    </location>
</feature>
<dbReference type="UniPathway" id="UPA00834">
    <property type="reaction ID" value="UER00712"/>
</dbReference>
<dbReference type="InterPro" id="IPR030470">
    <property type="entry name" value="UbiA_prenylTrfase_CS"/>
</dbReference>
<evidence type="ECO:0000256" key="9">
    <source>
        <dbReference type="ARBA" id="ARBA00023136"/>
    </source>
</evidence>
<keyword evidence="5 14" id="KW-0808">Transferase</keyword>
<evidence type="ECO:0000256" key="3">
    <source>
        <dbReference type="ARBA" id="ARBA00012292"/>
    </source>
</evidence>
<name>X5HKH0_9RICK</name>
<feature type="transmembrane region" description="Helical" evidence="14">
    <location>
        <begin position="273"/>
        <end position="298"/>
    </location>
</feature>
<feature type="transmembrane region" description="Helical" evidence="14">
    <location>
        <begin position="93"/>
        <end position="116"/>
    </location>
</feature>
<evidence type="ECO:0000256" key="10">
    <source>
        <dbReference type="ARBA" id="ARBA00030253"/>
    </source>
</evidence>
<feature type="transmembrane region" description="Helical" evidence="14">
    <location>
        <begin position="122"/>
        <end position="140"/>
    </location>
</feature>
<dbReference type="Proteomes" id="UP000023755">
    <property type="component" value="Chromosome"/>
</dbReference>
<dbReference type="HOGENOM" id="CLU_029631_0_2_5"/>
<dbReference type="PANTHER" id="PTHR43448:SF7">
    <property type="entry name" value="4-HYDROXYBENZOATE SOLANESYLTRANSFERASE"/>
    <property type="match status" value="1"/>
</dbReference>
<dbReference type="EMBL" id="CP007481">
    <property type="protein sequence ID" value="AHX11534.1"/>
    <property type="molecule type" value="Genomic_DNA"/>
</dbReference>
<dbReference type="EC" id="2.5.1.141" evidence="3 14"/>
<evidence type="ECO:0000256" key="1">
    <source>
        <dbReference type="ARBA" id="ARBA00004651"/>
    </source>
</evidence>
<dbReference type="RefSeq" id="WP_038559710.1">
    <property type="nucleotide sequence ID" value="NZ_CP007481.1"/>
</dbReference>
<dbReference type="InterPro" id="IPR006369">
    <property type="entry name" value="Protohaem_IX_farnesylTrfase"/>
</dbReference>
<comment type="miscellaneous">
    <text evidence="14">Carbon 2 of the heme B porphyrin ring is defined according to the Fischer nomenclature.</text>
</comment>
<dbReference type="Gene3D" id="1.10.357.140">
    <property type="entry name" value="UbiA prenyltransferase"/>
    <property type="match status" value="1"/>
</dbReference>
<comment type="subcellular location">
    <subcellularLocation>
        <location evidence="1 14">Cell membrane</location>
        <topology evidence="1 14">Multi-pass membrane protein</topology>
    </subcellularLocation>
</comment>
<dbReference type="CDD" id="cd13957">
    <property type="entry name" value="PT_UbiA_Cox10"/>
    <property type="match status" value="1"/>
</dbReference>
<keyword evidence="8 14" id="KW-0350">Heme biosynthesis</keyword>
<evidence type="ECO:0000313" key="15">
    <source>
        <dbReference type="EMBL" id="AHX11534.1"/>
    </source>
</evidence>
<sequence>MLSVIFGIDCPSLRDCFALLKPRVVALVTFTAITGVVLAYFSGYTTSLSSAMLAIVCTATGSGAAGALNMWYDNDIDAVMLRTRNRPIPQGRVSQLFALEFGLILAVLSVGIMAIAVNLLSALLLLVAIFYYSVVYTIWLKRRTSQNIVIGGAAGAFPPMIGWAAVSNSVGIESIILFLIIFLWTPPHFWALALKSSQDYKSVGIPMLPVTSGVKVTKIQILCYSVLLLATSILPYVLMFAGVIYAVTALILGFIFLYYAVAVYLDDNNCMQLFYFSVLYLFLIFGALIFDAAFVALLKIVI</sequence>
<comment type="function">
    <text evidence="14">Converts heme B (protoheme IX) to heme O by substitution of the vinyl group on carbon 2 of heme B porphyrin ring with a hydroxyethyl farnesyl side group.</text>
</comment>
<evidence type="ECO:0000256" key="13">
    <source>
        <dbReference type="ARBA" id="ARBA00047690"/>
    </source>
</evidence>
<evidence type="ECO:0000256" key="8">
    <source>
        <dbReference type="ARBA" id="ARBA00023133"/>
    </source>
</evidence>
<proteinExistence type="inferred from homology"/>
<dbReference type="AlphaFoldDB" id="X5HKH0"/>
<keyword evidence="6 14" id="KW-0812">Transmembrane</keyword>
<comment type="pathway">
    <text evidence="2 14">Porphyrin-containing compound metabolism; heme O biosynthesis; heme O from protoheme: step 1/1.</text>
</comment>
<keyword evidence="9 14" id="KW-0472">Membrane</keyword>
<protein>
    <recommendedName>
        <fullName evidence="11 14">Protoheme IX farnesyltransferase</fullName>
        <ecNumber evidence="3 14">2.5.1.141</ecNumber>
    </recommendedName>
    <alternativeName>
        <fullName evidence="12 14">Heme B farnesyltransferase</fullName>
    </alternativeName>
    <alternativeName>
        <fullName evidence="10 14">Heme O synthase</fullName>
    </alternativeName>
</protein>
<dbReference type="PANTHER" id="PTHR43448">
    <property type="entry name" value="PROTOHEME IX FARNESYLTRANSFERASE, MITOCHONDRIAL"/>
    <property type="match status" value="1"/>
</dbReference>
<dbReference type="KEGG" id="nhm:NHE_0597"/>
<evidence type="ECO:0000313" key="16">
    <source>
        <dbReference type="Proteomes" id="UP000023755"/>
    </source>
</evidence>
<dbReference type="InterPro" id="IPR044878">
    <property type="entry name" value="UbiA_sf"/>
</dbReference>
<keyword evidence="16" id="KW-1185">Reference proteome</keyword>
<comment type="similarity">
    <text evidence="14">Belongs to the UbiA prenyltransferase family. Protoheme IX farnesyltransferase subfamily.</text>
</comment>
<evidence type="ECO:0000256" key="4">
    <source>
        <dbReference type="ARBA" id="ARBA00022475"/>
    </source>
</evidence>
<dbReference type="NCBIfam" id="NF003349">
    <property type="entry name" value="PRK04375.1-2"/>
    <property type="match status" value="1"/>
</dbReference>
<dbReference type="STRING" id="1286528.NHE_0597"/>
<evidence type="ECO:0000256" key="11">
    <source>
        <dbReference type="ARBA" id="ARBA00040810"/>
    </source>
</evidence>